<keyword evidence="3" id="KW-1185">Reference proteome</keyword>
<proteinExistence type="predicted"/>
<protein>
    <submittedName>
        <fullName evidence="2">Uncharacterized protein</fullName>
    </submittedName>
</protein>
<dbReference type="KEGG" id="qsa:O6P43_017214"/>
<keyword evidence="1" id="KW-0812">Transmembrane</keyword>
<dbReference type="EMBL" id="JARAOO010000007">
    <property type="protein sequence ID" value="KAJ7961921.1"/>
    <property type="molecule type" value="Genomic_DNA"/>
</dbReference>
<comment type="caution">
    <text evidence="2">The sequence shown here is derived from an EMBL/GenBank/DDBJ whole genome shotgun (WGS) entry which is preliminary data.</text>
</comment>
<dbReference type="Proteomes" id="UP001163823">
    <property type="component" value="Chromosome 7"/>
</dbReference>
<evidence type="ECO:0000256" key="1">
    <source>
        <dbReference type="SAM" id="Phobius"/>
    </source>
</evidence>
<gene>
    <name evidence="2" type="ORF">O6P43_017214</name>
</gene>
<name>A0AAD7LR29_QUISA</name>
<keyword evidence="1" id="KW-0472">Membrane</keyword>
<evidence type="ECO:0000313" key="2">
    <source>
        <dbReference type="EMBL" id="KAJ7961921.1"/>
    </source>
</evidence>
<reference evidence="2" key="1">
    <citation type="journal article" date="2023" name="Science">
        <title>Elucidation of the pathway for biosynthesis of saponin adjuvants from the soapbark tree.</title>
        <authorList>
            <person name="Reed J."/>
            <person name="Orme A."/>
            <person name="El-Demerdash A."/>
            <person name="Owen C."/>
            <person name="Martin L.B.B."/>
            <person name="Misra R.C."/>
            <person name="Kikuchi S."/>
            <person name="Rejzek M."/>
            <person name="Martin A.C."/>
            <person name="Harkess A."/>
            <person name="Leebens-Mack J."/>
            <person name="Louveau T."/>
            <person name="Stephenson M.J."/>
            <person name="Osbourn A."/>
        </authorList>
    </citation>
    <scope>NUCLEOTIDE SEQUENCE</scope>
    <source>
        <strain evidence="2">S10</strain>
    </source>
</reference>
<accession>A0AAD7LR29</accession>
<evidence type="ECO:0000313" key="3">
    <source>
        <dbReference type="Proteomes" id="UP001163823"/>
    </source>
</evidence>
<dbReference type="AlphaFoldDB" id="A0AAD7LR29"/>
<feature type="transmembrane region" description="Helical" evidence="1">
    <location>
        <begin position="59"/>
        <end position="78"/>
    </location>
</feature>
<organism evidence="2 3">
    <name type="scientific">Quillaja saponaria</name>
    <name type="common">Soap bark tree</name>
    <dbReference type="NCBI Taxonomy" id="32244"/>
    <lineage>
        <taxon>Eukaryota</taxon>
        <taxon>Viridiplantae</taxon>
        <taxon>Streptophyta</taxon>
        <taxon>Embryophyta</taxon>
        <taxon>Tracheophyta</taxon>
        <taxon>Spermatophyta</taxon>
        <taxon>Magnoliopsida</taxon>
        <taxon>eudicotyledons</taxon>
        <taxon>Gunneridae</taxon>
        <taxon>Pentapetalae</taxon>
        <taxon>rosids</taxon>
        <taxon>fabids</taxon>
        <taxon>Fabales</taxon>
        <taxon>Quillajaceae</taxon>
        <taxon>Quillaja</taxon>
    </lineage>
</organism>
<keyword evidence="1" id="KW-1133">Transmembrane helix</keyword>
<sequence length="98" mass="11228">MKARKGVQVAFNWQHTSFTAARVLGKVPEHTVKPTSHVNSRRSYEQDPYHFSVRFVKKVVVMVLMGLAIFLGSTQADYPDCCKFDPECCYVPYETQKP</sequence>